<comment type="caution">
    <text evidence="2">The sequence shown here is derived from an EMBL/GenBank/DDBJ whole genome shotgun (WGS) entry which is preliminary data.</text>
</comment>
<dbReference type="Gene3D" id="1.10.340.70">
    <property type="match status" value="1"/>
</dbReference>
<proteinExistence type="predicted"/>
<dbReference type="InterPro" id="IPR050951">
    <property type="entry name" value="Retrovirus_Pol_polyprotein"/>
</dbReference>
<gene>
    <name evidence="2" type="ORF">O181_049613</name>
</gene>
<dbReference type="AlphaFoldDB" id="A0A9Q3DXV2"/>
<evidence type="ECO:0000313" key="3">
    <source>
        <dbReference type="Proteomes" id="UP000765509"/>
    </source>
</evidence>
<dbReference type="OrthoDB" id="998229at2759"/>
<accession>A0A9Q3DXV2</accession>
<keyword evidence="3" id="KW-1185">Reference proteome</keyword>
<dbReference type="Proteomes" id="UP000765509">
    <property type="component" value="Unassembled WGS sequence"/>
</dbReference>
<evidence type="ECO:0000259" key="1">
    <source>
        <dbReference type="Pfam" id="PF17921"/>
    </source>
</evidence>
<dbReference type="PANTHER" id="PTHR37984:SF5">
    <property type="entry name" value="PROTEIN NYNRIN-LIKE"/>
    <property type="match status" value="1"/>
</dbReference>
<dbReference type="EMBL" id="AVOT02021223">
    <property type="protein sequence ID" value="MBW0509898.1"/>
    <property type="molecule type" value="Genomic_DNA"/>
</dbReference>
<dbReference type="InterPro" id="IPR041588">
    <property type="entry name" value="Integrase_H2C2"/>
</dbReference>
<protein>
    <recommendedName>
        <fullName evidence="1">Integrase zinc-binding domain-containing protein</fullName>
    </recommendedName>
</protein>
<reference evidence="2" key="1">
    <citation type="submission" date="2021-03" db="EMBL/GenBank/DDBJ databases">
        <title>Draft genome sequence of rust myrtle Austropuccinia psidii MF-1, a brazilian biotype.</title>
        <authorList>
            <person name="Quecine M.C."/>
            <person name="Pachon D.M.R."/>
            <person name="Bonatelli M.L."/>
            <person name="Correr F.H."/>
            <person name="Franceschini L.M."/>
            <person name="Leite T.F."/>
            <person name="Margarido G.R.A."/>
            <person name="Almeida C.A."/>
            <person name="Ferrarezi J.A."/>
            <person name="Labate C.A."/>
        </authorList>
    </citation>
    <scope>NUCLEOTIDE SEQUENCE</scope>
    <source>
        <strain evidence="2">MF-1</strain>
    </source>
</reference>
<evidence type="ECO:0000313" key="2">
    <source>
        <dbReference type="EMBL" id="MBW0509898.1"/>
    </source>
</evidence>
<feature type="domain" description="Integrase zinc-binding" evidence="1">
    <location>
        <begin position="7"/>
        <end position="62"/>
    </location>
</feature>
<organism evidence="2 3">
    <name type="scientific">Austropuccinia psidii MF-1</name>
    <dbReference type="NCBI Taxonomy" id="1389203"/>
    <lineage>
        <taxon>Eukaryota</taxon>
        <taxon>Fungi</taxon>
        <taxon>Dikarya</taxon>
        <taxon>Basidiomycota</taxon>
        <taxon>Pucciniomycotina</taxon>
        <taxon>Pucciniomycetes</taxon>
        <taxon>Pucciniales</taxon>
        <taxon>Sphaerophragmiaceae</taxon>
        <taxon>Austropuccinia</taxon>
    </lineage>
</organism>
<dbReference type="Pfam" id="PF17921">
    <property type="entry name" value="Integrase_H2C2"/>
    <property type="match status" value="1"/>
</dbReference>
<name>A0A9Q3DXV2_9BASI</name>
<sequence length="109" mass="12458">MALTYRALINTIPQECHDSVAAGHISEDRTLERVKTCSWWPIGKKDVSEYFQTCDRCQEANRTTGKKFGMIIPIQEPQFPWEIVHMDWVTALPPGGDRSYTACLVTVDR</sequence>
<dbReference type="PANTHER" id="PTHR37984">
    <property type="entry name" value="PROTEIN CBG26694"/>
    <property type="match status" value="1"/>
</dbReference>